<feature type="domain" description="Cadherin" evidence="8">
    <location>
        <begin position="238"/>
        <end position="332"/>
    </location>
</feature>
<evidence type="ECO:0000256" key="3">
    <source>
        <dbReference type="ARBA" id="ARBA00022989"/>
    </source>
</evidence>
<evidence type="ECO:0000256" key="5">
    <source>
        <dbReference type="SAM" id="MobiDB-lite"/>
    </source>
</evidence>
<dbReference type="PANTHER" id="PTHR24028">
    <property type="entry name" value="CADHERIN-87A"/>
    <property type="match status" value="1"/>
</dbReference>
<feature type="compositionally biased region" description="Basic and acidic residues" evidence="5">
    <location>
        <begin position="520"/>
        <end position="534"/>
    </location>
</feature>
<proteinExistence type="predicted"/>
<dbReference type="Proteomes" id="UP000643672">
    <property type="component" value="Unassembled WGS sequence"/>
</dbReference>
<dbReference type="SMART" id="SM00112">
    <property type="entry name" value="CA"/>
    <property type="match status" value="2"/>
</dbReference>
<name>A0A8H8XE26_9GAMM</name>
<evidence type="ECO:0000259" key="8">
    <source>
        <dbReference type="PROSITE" id="PS50268"/>
    </source>
</evidence>
<dbReference type="SUPFAM" id="SSF49313">
    <property type="entry name" value="Cadherin-like"/>
    <property type="match status" value="2"/>
</dbReference>
<protein>
    <recommendedName>
        <fullName evidence="8">Cadherin domain-containing protein</fullName>
    </recommendedName>
</protein>
<evidence type="ECO:0000313" key="10">
    <source>
        <dbReference type="Proteomes" id="UP000643672"/>
    </source>
</evidence>
<evidence type="ECO:0000256" key="1">
    <source>
        <dbReference type="ARBA" id="ARBA00004167"/>
    </source>
</evidence>
<dbReference type="PANTHER" id="PTHR24028:SF328">
    <property type="entry name" value="CADHERIN-3"/>
    <property type="match status" value="1"/>
</dbReference>
<keyword evidence="2 6" id="KW-0812">Transmembrane</keyword>
<dbReference type="RefSeq" id="WP_202763487.1">
    <property type="nucleotide sequence ID" value="NZ_CAESAQ020000099.1"/>
</dbReference>
<sequence>MNIFNRFIIAALLVLFASQVFATLNPNPATKEFHVSLINNTFEIITAYSRSDEVIAISGNNRIIRATCVLSSPAEQSSEFTHAQNHCTDTISSFIPSILAAGDEVNVMFRSGENFEGYTLCVDGNCIAGLTITSTNTFPANEKAASTTHTLTANDPAATFSITENTSGFFSLSGTNNATLTFNGTTTNYESTTKSYTVKIKATTGDGNDKNTIQTITVTLNDLNDETPTAITLTGNRTIVENTAAGTELGTLSATDADTNNAFTYASSNTTNFEITTGTDKLKLKSSPNYEALPADNKTLSTSITVTDGNGHSFNKIFNFTVSDIDDTAPTNIVLSKSTITSNALADTIIGTLSATDTDTTSNLIYNIIGTNDNFEIIGNKLKLKKIATNITFPSTITITASDGTLTSAQQNFEITKTTINLNIAPVINQFIVTQGEKEGRIISQYGGEVKIHALVDTQTYEWSSTDININNGASATLTFDPGTITTFGTITIKLKATTGEHTSERTLLLKLIEKSKDVKGDSDGDGIPDEKDINNAGNKIQAGEGENKGKAITSKGNTRILLGTLALGKNSTFLTLDQMKEYVTTSNLPDKTKDTLTTGAIYDYVVEGLSTTGTSEVIIELTTAIPKDAELRKYSLANGWSAFVNNNDNTIKSKISTTCTDDNWQTGLITGATCLKLTIKDGGENDTDGQQTDNTGDVNGVVASTVSIATPVVNDGSSSNNSSGSGGGCVYNPNASARFDIGFILLMTLSVYYLIRRRRRFSY</sequence>
<comment type="caution">
    <text evidence="9">The sequence shown here is derived from an EMBL/GenBank/DDBJ whole genome shotgun (WGS) entry which is preliminary data.</text>
</comment>
<evidence type="ECO:0000256" key="6">
    <source>
        <dbReference type="SAM" id="Phobius"/>
    </source>
</evidence>
<feature type="signal peptide" evidence="7">
    <location>
        <begin position="1"/>
        <end position="22"/>
    </location>
</feature>
<dbReference type="InterPro" id="IPR015919">
    <property type="entry name" value="Cadherin-like_sf"/>
</dbReference>
<feature type="region of interest" description="Disordered" evidence="5">
    <location>
        <begin position="520"/>
        <end position="552"/>
    </location>
</feature>
<dbReference type="GO" id="GO:0005886">
    <property type="term" value="C:plasma membrane"/>
    <property type="evidence" value="ECO:0007669"/>
    <property type="project" value="TreeGrafter"/>
</dbReference>
<accession>A0A8H8XE26</accession>
<dbReference type="NCBIfam" id="NF033191">
    <property type="entry name" value="JDVT-CTERM"/>
    <property type="match status" value="1"/>
</dbReference>
<dbReference type="AlphaFoldDB" id="A0A8H8XE26"/>
<dbReference type="InterPro" id="IPR050174">
    <property type="entry name" value="Protocadherin/Cadherin-CA"/>
</dbReference>
<dbReference type="Gene3D" id="2.60.40.60">
    <property type="entry name" value="Cadherins"/>
    <property type="match status" value="3"/>
</dbReference>
<gene>
    <name evidence="9" type="ORF">THERMOS_2360</name>
</gene>
<dbReference type="EMBL" id="CAESAQ020000099">
    <property type="protein sequence ID" value="CAB5506573.1"/>
    <property type="molecule type" value="Genomic_DNA"/>
</dbReference>
<comment type="subcellular location">
    <subcellularLocation>
        <location evidence="1">Membrane</location>
        <topology evidence="1">Single-pass membrane protein</topology>
    </subcellularLocation>
</comment>
<dbReference type="PROSITE" id="PS50268">
    <property type="entry name" value="CADHERIN_2"/>
    <property type="match status" value="2"/>
</dbReference>
<evidence type="ECO:0000256" key="2">
    <source>
        <dbReference type="ARBA" id="ARBA00022692"/>
    </source>
</evidence>
<keyword evidence="6" id="KW-0472">Membrane</keyword>
<dbReference type="CDD" id="cd11304">
    <property type="entry name" value="Cadherin_repeat"/>
    <property type="match status" value="1"/>
</dbReference>
<evidence type="ECO:0000256" key="4">
    <source>
        <dbReference type="ARBA" id="ARBA00023180"/>
    </source>
</evidence>
<feature type="transmembrane region" description="Helical" evidence="6">
    <location>
        <begin position="738"/>
        <end position="756"/>
    </location>
</feature>
<dbReference type="GO" id="GO:0007156">
    <property type="term" value="P:homophilic cell adhesion via plasma membrane adhesion molecules"/>
    <property type="evidence" value="ECO:0007669"/>
    <property type="project" value="InterPro"/>
</dbReference>
<organism evidence="9 10">
    <name type="scientific">Bathymodiolus thermophilus thioautotrophic gill symbiont</name>
    <dbReference type="NCBI Taxonomy" id="2360"/>
    <lineage>
        <taxon>Bacteria</taxon>
        <taxon>Pseudomonadati</taxon>
        <taxon>Pseudomonadota</taxon>
        <taxon>Gammaproteobacteria</taxon>
        <taxon>sulfur-oxidizing symbionts</taxon>
    </lineage>
</organism>
<keyword evidence="7" id="KW-0732">Signal</keyword>
<keyword evidence="3 6" id="KW-1133">Transmembrane helix</keyword>
<reference evidence="9 10" key="1">
    <citation type="submission" date="2020-05" db="EMBL/GenBank/DDBJ databases">
        <authorList>
            <person name="Petersen J."/>
            <person name="Sayavedra L."/>
        </authorList>
    </citation>
    <scope>NUCLEOTIDE SEQUENCE [LARGE SCALE GENOMIC DNA]</scope>
    <source>
        <strain evidence="9">B thermophilus SOXS</strain>
    </source>
</reference>
<keyword evidence="4" id="KW-0325">Glycoprotein</keyword>
<feature type="domain" description="Cadherin" evidence="8">
    <location>
        <begin position="159"/>
        <end position="230"/>
    </location>
</feature>
<evidence type="ECO:0000313" key="9">
    <source>
        <dbReference type="EMBL" id="CAB5506573.1"/>
    </source>
</evidence>
<keyword evidence="10" id="KW-1185">Reference proteome</keyword>
<evidence type="ECO:0000256" key="7">
    <source>
        <dbReference type="SAM" id="SignalP"/>
    </source>
</evidence>
<feature type="chain" id="PRO_5034225237" description="Cadherin domain-containing protein" evidence="7">
    <location>
        <begin position="23"/>
        <end position="764"/>
    </location>
</feature>
<dbReference type="GO" id="GO:0005509">
    <property type="term" value="F:calcium ion binding"/>
    <property type="evidence" value="ECO:0007669"/>
    <property type="project" value="InterPro"/>
</dbReference>
<dbReference type="InterPro" id="IPR002126">
    <property type="entry name" value="Cadherin-like_dom"/>
</dbReference>